<evidence type="ECO:0000313" key="3">
    <source>
        <dbReference type="Proteomes" id="UP000054761"/>
    </source>
</evidence>
<keyword evidence="1" id="KW-0472">Membrane</keyword>
<evidence type="ECO:0000313" key="2">
    <source>
        <dbReference type="EMBL" id="KTD27524.1"/>
    </source>
</evidence>
<dbReference type="Proteomes" id="UP000054761">
    <property type="component" value="Unassembled WGS sequence"/>
</dbReference>
<accession>A0A0W0W523</accession>
<comment type="caution">
    <text evidence="2">The sequence shown here is derived from an EMBL/GenBank/DDBJ whole genome shotgun (WGS) entry which is preliminary data.</text>
</comment>
<evidence type="ECO:0000256" key="1">
    <source>
        <dbReference type="SAM" id="Phobius"/>
    </source>
</evidence>
<keyword evidence="1" id="KW-0812">Transmembrane</keyword>
<organism evidence="2 3">
    <name type="scientific">Legionella israelensis</name>
    <dbReference type="NCBI Taxonomy" id="454"/>
    <lineage>
        <taxon>Bacteria</taxon>
        <taxon>Pseudomonadati</taxon>
        <taxon>Pseudomonadota</taxon>
        <taxon>Gammaproteobacteria</taxon>
        <taxon>Legionellales</taxon>
        <taxon>Legionellaceae</taxon>
        <taxon>Legionella</taxon>
    </lineage>
</organism>
<dbReference type="OrthoDB" id="5639960at2"/>
<name>A0A0W0W523_9GAMM</name>
<protein>
    <submittedName>
        <fullName evidence="2">Uncharacterized protein</fullName>
    </submittedName>
</protein>
<keyword evidence="3" id="KW-1185">Reference proteome</keyword>
<reference evidence="2 3" key="1">
    <citation type="submission" date="2015-11" db="EMBL/GenBank/DDBJ databases">
        <title>Genomic analysis of 38 Legionella species identifies large and diverse effector repertoires.</title>
        <authorList>
            <person name="Burstein D."/>
            <person name="Amaro F."/>
            <person name="Zusman T."/>
            <person name="Lifshitz Z."/>
            <person name="Cohen O."/>
            <person name="Gilbert J.A."/>
            <person name="Pupko T."/>
            <person name="Shuman H.A."/>
            <person name="Segal G."/>
        </authorList>
    </citation>
    <scope>NUCLEOTIDE SEQUENCE [LARGE SCALE GENOMIC DNA]</scope>
    <source>
        <strain evidence="2 3">Bercovier 4</strain>
    </source>
</reference>
<dbReference type="AlphaFoldDB" id="A0A0W0W523"/>
<gene>
    <name evidence="2" type="ORF">Lisr_0983</name>
</gene>
<feature type="transmembrane region" description="Helical" evidence="1">
    <location>
        <begin position="12"/>
        <end position="28"/>
    </location>
</feature>
<dbReference type="PATRIC" id="fig|454.4.peg.1056"/>
<dbReference type="RefSeq" id="WP_058501348.1">
    <property type="nucleotide sequence ID" value="NZ_CAAAJA010000053.1"/>
</dbReference>
<keyword evidence="1" id="KW-1133">Transmembrane helix</keyword>
<proteinExistence type="predicted"/>
<sequence length="190" mass="21647">MARKLAIKRQDKFSLILYGISASLKLFYLFLNRLFISIFLLLSSLSLHAEPYLAPKHARAEKKNVAGVFIGGLRSDGRNFFSYGMEYHRIISFPFAVAFMAEDVPNNKNSQHEYEIISSMIWHLPHNFLVGFGPGIKFEKGEPDKGLARFEIGYIFLPAQSIEILPNVNFDIVEGGSREWSYGITFGKQF</sequence>
<dbReference type="EMBL" id="LNYH01000047">
    <property type="protein sequence ID" value="KTD27524.1"/>
    <property type="molecule type" value="Genomic_DNA"/>
</dbReference>